<keyword evidence="2" id="KW-0812">Transmembrane</keyword>
<feature type="compositionally biased region" description="Basic and acidic residues" evidence="1">
    <location>
        <begin position="404"/>
        <end position="417"/>
    </location>
</feature>
<evidence type="ECO:0000313" key="4">
    <source>
        <dbReference type="Proteomes" id="UP001305647"/>
    </source>
</evidence>
<reference evidence="3" key="2">
    <citation type="submission" date="2023-05" db="EMBL/GenBank/DDBJ databases">
        <authorList>
            <consortium name="Lawrence Berkeley National Laboratory"/>
            <person name="Steindorff A."/>
            <person name="Hensen N."/>
            <person name="Bonometti L."/>
            <person name="Westerberg I."/>
            <person name="Brannstrom I.O."/>
            <person name="Guillou S."/>
            <person name="Cros-Aarteil S."/>
            <person name="Calhoun S."/>
            <person name="Haridas S."/>
            <person name="Kuo A."/>
            <person name="Mondo S."/>
            <person name="Pangilinan J."/>
            <person name="Riley R."/>
            <person name="Labutti K."/>
            <person name="Andreopoulos B."/>
            <person name="Lipzen A."/>
            <person name="Chen C."/>
            <person name="Yanf M."/>
            <person name="Daum C."/>
            <person name="Ng V."/>
            <person name="Clum A."/>
            <person name="Ohm R."/>
            <person name="Martin F."/>
            <person name="Silar P."/>
            <person name="Natvig D."/>
            <person name="Lalanne C."/>
            <person name="Gautier V."/>
            <person name="Ament-Velasquez S.L."/>
            <person name="Kruys A."/>
            <person name="Hutchinson M.I."/>
            <person name="Powell A.J."/>
            <person name="Barry K."/>
            <person name="Miller A.N."/>
            <person name="Grigoriev I.V."/>
            <person name="Debuchy R."/>
            <person name="Gladieux P."/>
            <person name="Thoren M.H."/>
            <person name="Johannesson H."/>
        </authorList>
    </citation>
    <scope>NUCLEOTIDE SEQUENCE</scope>
    <source>
        <strain evidence="3">CBS 757.83</strain>
    </source>
</reference>
<protein>
    <submittedName>
        <fullName evidence="3">Uncharacterized protein</fullName>
    </submittedName>
</protein>
<feature type="transmembrane region" description="Helical" evidence="2">
    <location>
        <begin position="182"/>
        <end position="203"/>
    </location>
</feature>
<feature type="compositionally biased region" description="Basic and acidic residues" evidence="1">
    <location>
        <begin position="335"/>
        <end position="353"/>
    </location>
</feature>
<dbReference type="Proteomes" id="UP001305647">
    <property type="component" value="Unassembled WGS sequence"/>
</dbReference>
<proteinExistence type="predicted"/>
<feature type="region of interest" description="Disordered" evidence="1">
    <location>
        <begin position="539"/>
        <end position="672"/>
    </location>
</feature>
<gene>
    <name evidence="3" type="ORF">N658DRAFT_513963</name>
</gene>
<sequence>MSLHAGIQGGVGWLESRDDDNSFNLSTNGIFQGDANRTSTQQMLINELKFSAVKSIRTSAIILASFNIIAAFATALGILCDSYFRRRRNDKKFKFWRNGFTFVPETEIYPLILSVGIFIQGFIFAGAQSTGLDSFFGSGCTWLAQLMFPAVFIVPYTQLVFGVETALRALERRPFPPRRKYNVPICLSITGMLLLSNFLISIFDRSPNSCLASLFWFVVHYSVICFGLFVAIATILSISTVVVFIRLHRSIQVEVTARVAASRMVYYLALAVISNSFVIPFFFVHAFMDGQGQNSNALNMSLIASVVSNLSGLMTGGLYLFLKSSTSSIVGPTDKVGEYENRRAQHKITRDDSDGADDDSPGFDSHIMNPVPGPRSLRRVDSEPSLIGTDKEEEPLAGTGIDAGSEKDGRRTPDSLRSHRLVSAVASVLMPKAPEPARIPSCFAGNHTRKRSYSLFPRSTVGSKPSMMLLPATTYSPANNLKPPLSMANFANMRHRRDSSMVSSATVQIGLRLSSVEDIPLPPQDRAATSDSVVHTLDCPNIPKKGKGLDTSSPNRAGAPGAGLVPLPLSVKVESETSQRDPVKEARMKMLPQVPKINSQVPKAEPAPGEATLSPGSYSPNTPTRVKLPSPRGVGFSMPAPKPASSPPRSPPRRRGTGDSTALPVNTKGDWI</sequence>
<dbReference type="AlphaFoldDB" id="A0AAN6Q5H0"/>
<feature type="transmembrane region" description="Helical" evidence="2">
    <location>
        <begin position="215"/>
        <end position="245"/>
    </location>
</feature>
<feature type="transmembrane region" description="Helical" evidence="2">
    <location>
        <begin position="265"/>
        <end position="288"/>
    </location>
</feature>
<name>A0AAN6Q5H0_9PEZI</name>
<feature type="transmembrane region" description="Helical" evidence="2">
    <location>
        <begin position="108"/>
        <end position="127"/>
    </location>
</feature>
<comment type="caution">
    <text evidence="3">The sequence shown here is derived from an EMBL/GenBank/DDBJ whole genome shotgun (WGS) entry which is preliminary data.</text>
</comment>
<evidence type="ECO:0000256" key="1">
    <source>
        <dbReference type="SAM" id="MobiDB-lite"/>
    </source>
</evidence>
<feature type="compositionally biased region" description="Basic and acidic residues" evidence="1">
    <location>
        <begin position="573"/>
        <end position="588"/>
    </location>
</feature>
<keyword evidence="4" id="KW-1185">Reference proteome</keyword>
<evidence type="ECO:0000256" key="2">
    <source>
        <dbReference type="SAM" id="Phobius"/>
    </source>
</evidence>
<feature type="compositionally biased region" description="Polar residues" evidence="1">
    <location>
        <begin position="614"/>
        <end position="624"/>
    </location>
</feature>
<organism evidence="3 4">
    <name type="scientific">Parathielavia hyrcaniae</name>
    <dbReference type="NCBI Taxonomy" id="113614"/>
    <lineage>
        <taxon>Eukaryota</taxon>
        <taxon>Fungi</taxon>
        <taxon>Dikarya</taxon>
        <taxon>Ascomycota</taxon>
        <taxon>Pezizomycotina</taxon>
        <taxon>Sordariomycetes</taxon>
        <taxon>Sordariomycetidae</taxon>
        <taxon>Sordariales</taxon>
        <taxon>Chaetomiaceae</taxon>
        <taxon>Parathielavia</taxon>
    </lineage>
</organism>
<keyword evidence="2" id="KW-0472">Membrane</keyword>
<feature type="transmembrane region" description="Helical" evidence="2">
    <location>
        <begin position="147"/>
        <end position="170"/>
    </location>
</feature>
<dbReference type="EMBL" id="MU863627">
    <property type="protein sequence ID" value="KAK4103937.1"/>
    <property type="molecule type" value="Genomic_DNA"/>
</dbReference>
<accession>A0AAN6Q5H0</accession>
<keyword evidence="2" id="KW-1133">Transmembrane helix</keyword>
<feature type="region of interest" description="Disordered" evidence="1">
    <location>
        <begin position="332"/>
        <end position="418"/>
    </location>
</feature>
<feature type="transmembrane region" description="Helical" evidence="2">
    <location>
        <begin position="60"/>
        <end position="84"/>
    </location>
</feature>
<reference evidence="3" key="1">
    <citation type="journal article" date="2023" name="Mol. Phylogenet. Evol.">
        <title>Genome-scale phylogeny and comparative genomics of the fungal order Sordariales.</title>
        <authorList>
            <person name="Hensen N."/>
            <person name="Bonometti L."/>
            <person name="Westerberg I."/>
            <person name="Brannstrom I.O."/>
            <person name="Guillou S."/>
            <person name="Cros-Aarteil S."/>
            <person name="Calhoun S."/>
            <person name="Haridas S."/>
            <person name="Kuo A."/>
            <person name="Mondo S."/>
            <person name="Pangilinan J."/>
            <person name="Riley R."/>
            <person name="LaButti K."/>
            <person name="Andreopoulos B."/>
            <person name="Lipzen A."/>
            <person name="Chen C."/>
            <person name="Yan M."/>
            <person name="Daum C."/>
            <person name="Ng V."/>
            <person name="Clum A."/>
            <person name="Steindorff A."/>
            <person name="Ohm R.A."/>
            <person name="Martin F."/>
            <person name="Silar P."/>
            <person name="Natvig D.O."/>
            <person name="Lalanne C."/>
            <person name="Gautier V."/>
            <person name="Ament-Velasquez S.L."/>
            <person name="Kruys A."/>
            <person name="Hutchinson M.I."/>
            <person name="Powell A.J."/>
            <person name="Barry K."/>
            <person name="Miller A.N."/>
            <person name="Grigoriev I.V."/>
            <person name="Debuchy R."/>
            <person name="Gladieux P."/>
            <person name="Hiltunen Thoren M."/>
            <person name="Johannesson H."/>
        </authorList>
    </citation>
    <scope>NUCLEOTIDE SEQUENCE</scope>
    <source>
        <strain evidence="3">CBS 757.83</strain>
    </source>
</reference>
<evidence type="ECO:0000313" key="3">
    <source>
        <dbReference type="EMBL" id="KAK4103937.1"/>
    </source>
</evidence>
<feature type="transmembrane region" description="Helical" evidence="2">
    <location>
        <begin position="300"/>
        <end position="322"/>
    </location>
</feature>
<feature type="compositionally biased region" description="Pro residues" evidence="1">
    <location>
        <begin position="640"/>
        <end position="650"/>
    </location>
</feature>